<feature type="transmembrane region" description="Helical" evidence="6">
    <location>
        <begin position="71"/>
        <end position="92"/>
    </location>
</feature>
<evidence type="ECO:0000256" key="5">
    <source>
        <dbReference type="ARBA" id="ARBA00023136"/>
    </source>
</evidence>
<dbReference type="AlphaFoldDB" id="A0A9D1S0C4"/>
<reference evidence="7" key="1">
    <citation type="journal article" date="2021" name="PeerJ">
        <title>Extensive microbial diversity within the chicken gut microbiome revealed by metagenomics and culture.</title>
        <authorList>
            <person name="Gilroy R."/>
            <person name="Ravi A."/>
            <person name="Getino M."/>
            <person name="Pursley I."/>
            <person name="Horton D.L."/>
            <person name="Alikhan N.F."/>
            <person name="Baker D."/>
            <person name="Gharbi K."/>
            <person name="Hall N."/>
            <person name="Watson M."/>
            <person name="Adriaenssens E.M."/>
            <person name="Foster-Nyarko E."/>
            <person name="Jarju S."/>
            <person name="Secka A."/>
            <person name="Antonio M."/>
            <person name="Oren A."/>
            <person name="Chaudhuri R.R."/>
            <person name="La Ragione R."/>
            <person name="Hildebrand F."/>
            <person name="Pallen M.J."/>
        </authorList>
    </citation>
    <scope>NUCLEOTIDE SEQUENCE</scope>
    <source>
        <strain evidence="7">4376</strain>
    </source>
</reference>
<evidence type="ECO:0000313" key="7">
    <source>
        <dbReference type="EMBL" id="HIW96623.1"/>
    </source>
</evidence>
<organism evidence="7 8">
    <name type="scientific">Candidatus Corynebacterium gallistercoris</name>
    <dbReference type="NCBI Taxonomy" id="2838530"/>
    <lineage>
        <taxon>Bacteria</taxon>
        <taxon>Bacillati</taxon>
        <taxon>Actinomycetota</taxon>
        <taxon>Actinomycetes</taxon>
        <taxon>Mycobacteriales</taxon>
        <taxon>Corynebacteriaceae</taxon>
        <taxon>Corynebacterium</taxon>
    </lineage>
</organism>
<gene>
    <name evidence="7" type="ORF">H9867_09145</name>
</gene>
<dbReference type="Pfam" id="PF03239">
    <property type="entry name" value="FTR1"/>
    <property type="match status" value="1"/>
</dbReference>
<keyword evidence="5 6" id="KW-0472">Membrane</keyword>
<evidence type="ECO:0000313" key="8">
    <source>
        <dbReference type="Proteomes" id="UP000824189"/>
    </source>
</evidence>
<comment type="similarity">
    <text evidence="2">Belongs to the oxidase-dependent Fe transporter (OFeT) (TC 9.A.10.1) family.</text>
</comment>
<dbReference type="NCBIfam" id="NF041756">
    <property type="entry name" value="EfeU"/>
    <property type="match status" value="1"/>
</dbReference>
<evidence type="ECO:0000256" key="6">
    <source>
        <dbReference type="SAM" id="Phobius"/>
    </source>
</evidence>
<proteinExistence type="inferred from homology"/>
<protein>
    <submittedName>
        <fullName evidence="7">FTR1 family protein</fullName>
    </submittedName>
</protein>
<feature type="transmembrane region" description="Helical" evidence="6">
    <location>
        <begin position="143"/>
        <end position="162"/>
    </location>
</feature>
<comment type="subcellular location">
    <subcellularLocation>
        <location evidence="1">Membrane</location>
        <topology evidence="1">Multi-pass membrane protein</topology>
    </subcellularLocation>
</comment>
<evidence type="ECO:0000256" key="4">
    <source>
        <dbReference type="ARBA" id="ARBA00022989"/>
    </source>
</evidence>
<feature type="transmembrane region" description="Helical" evidence="6">
    <location>
        <begin position="174"/>
        <end position="195"/>
    </location>
</feature>
<keyword evidence="3 6" id="KW-0812">Transmembrane</keyword>
<dbReference type="EMBL" id="DXFZ01000108">
    <property type="protein sequence ID" value="HIW96623.1"/>
    <property type="molecule type" value="Genomic_DNA"/>
</dbReference>
<evidence type="ECO:0000256" key="3">
    <source>
        <dbReference type="ARBA" id="ARBA00022692"/>
    </source>
</evidence>
<evidence type="ECO:0000256" key="1">
    <source>
        <dbReference type="ARBA" id="ARBA00004141"/>
    </source>
</evidence>
<dbReference type="PANTHER" id="PTHR31632:SF2">
    <property type="entry name" value="PLASMA MEMBRANE IRON PERMEASE"/>
    <property type="match status" value="1"/>
</dbReference>
<evidence type="ECO:0000256" key="2">
    <source>
        <dbReference type="ARBA" id="ARBA00008333"/>
    </source>
</evidence>
<dbReference type="GO" id="GO:0033573">
    <property type="term" value="C:high-affinity iron permease complex"/>
    <property type="evidence" value="ECO:0007669"/>
    <property type="project" value="InterPro"/>
</dbReference>
<feature type="transmembrane region" description="Helical" evidence="6">
    <location>
        <begin position="38"/>
        <end position="59"/>
    </location>
</feature>
<dbReference type="PANTHER" id="PTHR31632">
    <property type="entry name" value="IRON TRANSPORTER FTH1"/>
    <property type="match status" value="1"/>
</dbReference>
<accession>A0A9D1S0C4</accession>
<dbReference type="InterPro" id="IPR004923">
    <property type="entry name" value="FTR1/Fip1/EfeU"/>
</dbReference>
<feature type="transmembrane region" description="Helical" evidence="6">
    <location>
        <begin position="240"/>
        <end position="261"/>
    </location>
</feature>
<dbReference type="Proteomes" id="UP000824189">
    <property type="component" value="Unassembled WGS sequence"/>
</dbReference>
<keyword evidence="4 6" id="KW-1133">Transmembrane helix</keyword>
<comment type="caution">
    <text evidence="7">The sequence shown here is derived from an EMBL/GenBank/DDBJ whole genome shotgun (WGS) entry which is preliminary data.</text>
</comment>
<feature type="transmembrane region" description="Helical" evidence="6">
    <location>
        <begin position="6"/>
        <end position="26"/>
    </location>
</feature>
<name>A0A9D1S0C4_9CORY</name>
<reference evidence="7" key="2">
    <citation type="submission" date="2021-04" db="EMBL/GenBank/DDBJ databases">
        <authorList>
            <person name="Gilroy R."/>
        </authorList>
    </citation>
    <scope>NUCLEOTIDE SEQUENCE</scope>
    <source>
        <strain evidence="7">4376</strain>
    </source>
</reference>
<sequence>MLYANVLIGLREGLEATMIVIILAAYLKKTGRSHERPWLWAGVVAALTATVACFLVLHFGTKTLTTQGQELVGGIASLITVAMITWMVLWMFKAGKNIAKELQGQMEAAIGPTAVFAVAFLAVGREGIETILLIFDSVTSTTATPFIGLGIGIAVAVALGILMYRGAIRINLSIFFRVIGVLLIVVAAGIMRYGITDLQEANVLPGLHNIAFDISAVLTPGTWYASLLEGMFNIVPAPTVLSFVAWVVYLVVMAAVVVVAARSSSGDATASPAPASSKA</sequence>
<dbReference type="GO" id="GO:0015093">
    <property type="term" value="F:ferrous iron transmembrane transporter activity"/>
    <property type="evidence" value="ECO:0007669"/>
    <property type="project" value="TreeGrafter"/>
</dbReference>